<dbReference type="AlphaFoldDB" id="A0AA39YSY2"/>
<evidence type="ECO:0000313" key="3">
    <source>
        <dbReference type="Proteomes" id="UP001174936"/>
    </source>
</evidence>
<feature type="transmembrane region" description="Helical" evidence="1">
    <location>
        <begin position="20"/>
        <end position="43"/>
    </location>
</feature>
<accession>A0AA39YSY2</accession>
<sequence>MDLPLTVDPPDSLGFAKVSGLYGPGTWAAWFLTVAASWIHIFFHSPRGKKKLDLNLWVYPLDSMSRHSTLSAALVSYANYTMRIPRMGNGKKRSRASGQR</sequence>
<protein>
    <submittedName>
        <fullName evidence="2">Uncharacterized protein</fullName>
    </submittedName>
</protein>
<dbReference type="Proteomes" id="UP001174936">
    <property type="component" value="Unassembled WGS sequence"/>
</dbReference>
<evidence type="ECO:0000256" key="1">
    <source>
        <dbReference type="SAM" id="Phobius"/>
    </source>
</evidence>
<reference evidence="2" key="1">
    <citation type="submission" date="2023-06" db="EMBL/GenBank/DDBJ databases">
        <title>Genome-scale phylogeny and comparative genomics of the fungal order Sordariales.</title>
        <authorList>
            <consortium name="Lawrence Berkeley National Laboratory"/>
            <person name="Hensen N."/>
            <person name="Bonometti L."/>
            <person name="Westerberg I."/>
            <person name="Brannstrom I.O."/>
            <person name="Guillou S."/>
            <person name="Cros-Aarteil S."/>
            <person name="Calhoun S."/>
            <person name="Haridas S."/>
            <person name="Kuo A."/>
            <person name="Mondo S."/>
            <person name="Pangilinan J."/>
            <person name="Riley R."/>
            <person name="Labutti K."/>
            <person name="Andreopoulos B."/>
            <person name="Lipzen A."/>
            <person name="Chen C."/>
            <person name="Yanf M."/>
            <person name="Daum C."/>
            <person name="Ng V."/>
            <person name="Clum A."/>
            <person name="Steindorff A."/>
            <person name="Ohm R."/>
            <person name="Martin F."/>
            <person name="Silar P."/>
            <person name="Natvig D."/>
            <person name="Lalanne C."/>
            <person name="Gautier V."/>
            <person name="Ament-Velasquez S.L."/>
            <person name="Kruys A."/>
            <person name="Hutchinson M.I."/>
            <person name="Powell A.J."/>
            <person name="Barry K."/>
            <person name="Miller A.N."/>
            <person name="Grigoriev I.V."/>
            <person name="Debuchy R."/>
            <person name="Gladieux P."/>
            <person name="Thoren M.H."/>
            <person name="Johannesson H."/>
        </authorList>
    </citation>
    <scope>NUCLEOTIDE SEQUENCE</scope>
    <source>
        <strain evidence="2">SMH2532-1</strain>
    </source>
</reference>
<keyword evidence="1" id="KW-1133">Transmembrane helix</keyword>
<dbReference type="EMBL" id="JAULSV010000001">
    <property type="protein sequence ID" value="KAK0658051.1"/>
    <property type="molecule type" value="Genomic_DNA"/>
</dbReference>
<organism evidence="2 3">
    <name type="scientific">Cercophora newfieldiana</name>
    <dbReference type="NCBI Taxonomy" id="92897"/>
    <lineage>
        <taxon>Eukaryota</taxon>
        <taxon>Fungi</taxon>
        <taxon>Dikarya</taxon>
        <taxon>Ascomycota</taxon>
        <taxon>Pezizomycotina</taxon>
        <taxon>Sordariomycetes</taxon>
        <taxon>Sordariomycetidae</taxon>
        <taxon>Sordariales</taxon>
        <taxon>Lasiosphaeriaceae</taxon>
        <taxon>Cercophora</taxon>
    </lineage>
</organism>
<keyword evidence="1" id="KW-0812">Transmembrane</keyword>
<keyword evidence="1" id="KW-0472">Membrane</keyword>
<keyword evidence="3" id="KW-1185">Reference proteome</keyword>
<name>A0AA39YSY2_9PEZI</name>
<comment type="caution">
    <text evidence="2">The sequence shown here is derived from an EMBL/GenBank/DDBJ whole genome shotgun (WGS) entry which is preliminary data.</text>
</comment>
<evidence type="ECO:0000313" key="2">
    <source>
        <dbReference type="EMBL" id="KAK0658051.1"/>
    </source>
</evidence>
<gene>
    <name evidence="2" type="ORF">B0T16DRAFT_386481</name>
</gene>
<proteinExistence type="predicted"/>